<organism evidence="1 2">
    <name type="scientific">Caballeronia ptereochthonis</name>
    <dbReference type="NCBI Taxonomy" id="1777144"/>
    <lineage>
        <taxon>Bacteria</taxon>
        <taxon>Pseudomonadati</taxon>
        <taxon>Pseudomonadota</taxon>
        <taxon>Betaproteobacteria</taxon>
        <taxon>Burkholderiales</taxon>
        <taxon>Burkholderiaceae</taxon>
        <taxon>Caballeronia</taxon>
    </lineage>
</organism>
<reference evidence="1" key="1">
    <citation type="submission" date="2016-01" db="EMBL/GenBank/DDBJ databases">
        <authorList>
            <person name="Peeters C."/>
        </authorList>
    </citation>
    <scope>NUCLEOTIDE SEQUENCE [LARGE SCALE GENOMIC DNA]</scope>
    <source>
        <strain evidence="1">LMG 29326</strain>
    </source>
</reference>
<dbReference type="Proteomes" id="UP000054978">
    <property type="component" value="Unassembled WGS sequence"/>
</dbReference>
<name>A0A157ZSC5_9BURK</name>
<sequence>MISELERAATRERRAPTRHPVMRPEYWKRRIDALMGATANELLRRDAAALRERLAQVFGDASERVTGDAGEAAEETGSRK</sequence>
<proteinExistence type="predicted"/>
<protein>
    <submittedName>
        <fullName evidence="1">Uncharacterized protein</fullName>
    </submittedName>
</protein>
<evidence type="ECO:0000313" key="1">
    <source>
        <dbReference type="EMBL" id="SAK47847.1"/>
    </source>
</evidence>
<gene>
    <name evidence="1" type="ORF">AWB83_00919</name>
</gene>
<keyword evidence="2" id="KW-1185">Reference proteome</keyword>
<accession>A0A157ZSC5</accession>
<dbReference type="AlphaFoldDB" id="A0A157ZSC5"/>
<dbReference type="EMBL" id="FCOB02000003">
    <property type="protein sequence ID" value="SAK47847.1"/>
    <property type="molecule type" value="Genomic_DNA"/>
</dbReference>
<comment type="caution">
    <text evidence="1">The sequence shown here is derived from an EMBL/GenBank/DDBJ whole genome shotgun (WGS) entry which is preliminary data.</text>
</comment>
<evidence type="ECO:0000313" key="2">
    <source>
        <dbReference type="Proteomes" id="UP000054978"/>
    </source>
</evidence>